<name>A0A0W0WK69_9GAMM</name>
<proteinExistence type="predicted"/>
<accession>A0A0W0WK69</accession>
<dbReference type="AlphaFoldDB" id="A0A0W0WK69"/>
<feature type="domain" description="Cyclic nucleotide-binding" evidence="1">
    <location>
        <begin position="14"/>
        <end position="134"/>
    </location>
</feature>
<dbReference type="GO" id="GO:0034236">
    <property type="term" value="F:protein kinase A catalytic subunit binding"/>
    <property type="evidence" value="ECO:0007669"/>
    <property type="project" value="TreeGrafter"/>
</dbReference>
<gene>
    <name evidence="2" type="ORF">Lnau_2381</name>
</gene>
<keyword evidence="3" id="KW-1185">Reference proteome</keyword>
<dbReference type="InterPro" id="IPR050503">
    <property type="entry name" value="cAMP-dep_PK_reg_su-like"/>
</dbReference>
<dbReference type="CDD" id="cd00038">
    <property type="entry name" value="CAP_ED"/>
    <property type="match status" value="1"/>
</dbReference>
<dbReference type="RefSeq" id="WP_058505384.1">
    <property type="nucleotide sequence ID" value="NZ_CAAAIF010000004.1"/>
</dbReference>
<dbReference type="PANTHER" id="PTHR11635">
    <property type="entry name" value="CAMP-DEPENDENT PROTEIN KINASE REGULATORY CHAIN"/>
    <property type="match status" value="1"/>
</dbReference>
<reference evidence="2 3" key="1">
    <citation type="submission" date="2015-11" db="EMBL/GenBank/DDBJ databases">
        <title>Genomic analysis of 38 Legionella species identifies large and diverse effector repertoires.</title>
        <authorList>
            <person name="Burstein D."/>
            <person name="Amaro F."/>
            <person name="Zusman T."/>
            <person name="Lifshitz Z."/>
            <person name="Cohen O."/>
            <person name="Gilbert J.A."/>
            <person name="Pupko T."/>
            <person name="Shuman H.A."/>
            <person name="Segal G."/>
        </authorList>
    </citation>
    <scope>NUCLEOTIDE SEQUENCE [LARGE SCALE GENOMIC DNA]</scope>
    <source>
        <strain evidence="2 3">ATCC 49506</strain>
    </source>
</reference>
<dbReference type="OrthoDB" id="5642367at2"/>
<comment type="caution">
    <text evidence="2">The sequence shown here is derived from an EMBL/GenBank/DDBJ whole genome shotgun (WGS) entry which is preliminary data.</text>
</comment>
<dbReference type="GO" id="GO:0005952">
    <property type="term" value="C:cAMP-dependent protein kinase complex"/>
    <property type="evidence" value="ECO:0007669"/>
    <property type="project" value="InterPro"/>
</dbReference>
<evidence type="ECO:0000259" key="1">
    <source>
        <dbReference type="PROSITE" id="PS50042"/>
    </source>
</evidence>
<protein>
    <submittedName>
        <fullName evidence="2">Cyclic nucleotide-binding protein</fullName>
    </submittedName>
</protein>
<dbReference type="PROSITE" id="PS50042">
    <property type="entry name" value="CNMP_BINDING_3"/>
    <property type="match status" value="1"/>
</dbReference>
<dbReference type="EMBL" id="LNYO01000024">
    <property type="protein sequence ID" value="KTD32733.1"/>
    <property type="molecule type" value="Genomic_DNA"/>
</dbReference>
<evidence type="ECO:0000313" key="2">
    <source>
        <dbReference type="EMBL" id="KTD32733.1"/>
    </source>
</evidence>
<dbReference type="InterPro" id="IPR000595">
    <property type="entry name" value="cNMP-bd_dom"/>
</dbReference>
<dbReference type="GO" id="GO:0004862">
    <property type="term" value="F:cAMP-dependent protein kinase inhibitor activity"/>
    <property type="evidence" value="ECO:0007669"/>
    <property type="project" value="TreeGrafter"/>
</dbReference>
<dbReference type="Pfam" id="PF00027">
    <property type="entry name" value="cNMP_binding"/>
    <property type="match status" value="1"/>
</dbReference>
<dbReference type="Proteomes" id="UP000054725">
    <property type="component" value="Unassembled WGS sequence"/>
</dbReference>
<dbReference type="PRINTS" id="PR00103">
    <property type="entry name" value="CAMPKINASE"/>
</dbReference>
<dbReference type="InterPro" id="IPR018490">
    <property type="entry name" value="cNMP-bd_dom_sf"/>
</dbReference>
<sequence length="337" mass="38796">MSSSIIKSLKNHSLFHNFLEDELLFISQHSEVKQYQAGETIMTQGSYGNQLYLLEKGKVSVYVSLPGDTKKLATILESGQIFGEVTFLTETPATASIIAKNNCLCLIFSREILNMFYLSHPIAAYKFVTNIIEQTREKIIHQIHLLSSLLKKAAKGVDISSQYALQMLKHKVRCKKIPNANIDLNYLKEIHFFSGLKEQQLFHLLSYISIHQYERGYPFQLLNTNSRLCIPYSGAVMMFIKQDNVLSKSIAVFGTGELFLENPTPIFPEFQDNFAYLSSEKSIILALDFDSYYKLQHSEPAIFFHISKEINHHIARLVYLVNREFIRINCEYEDLIR</sequence>
<organism evidence="2 3">
    <name type="scientific">Legionella nautarum</name>
    <dbReference type="NCBI Taxonomy" id="45070"/>
    <lineage>
        <taxon>Bacteria</taxon>
        <taxon>Pseudomonadati</taxon>
        <taxon>Pseudomonadota</taxon>
        <taxon>Gammaproteobacteria</taxon>
        <taxon>Legionellales</taxon>
        <taxon>Legionellaceae</taxon>
        <taxon>Legionella</taxon>
    </lineage>
</organism>
<dbReference type="PATRIC" id="fig|45070.6.peg.2514"/>
<dbReference type="PANTHER" id="PTHR11635:SF152">
    <property type="entry name" value="CAMP-DEPENDENT PROTEIN KINASE TYPE I REGULATORY SUBUNIT-RELATED"/>
    <property type="match status" value="1"/>
</dbReference>
<evidence type="ECO:0000313" key="3">
    <source>
        <dbReference type="Proteomes" id="UP000054725"/>
    </source>
</evidence>
<dbReference type="GO" id="GO:0005829">
    <property type="term" value="C:cytosol"/>
    <property type="evidence" value="ECO:0007669"/>
    <property type="project" value="TreeGrafter"/>
</dbReference>
<dbReference type="STRING" id="45070.Lnau_2381"/>
<dbReference type="GO" id="GO:0030552">
    <property type="term" value="F:cAMP binding"/>
    <property type="evidence" value="ECO:0007669"/>
    <property type="project" value="TreeGrafter"/>
</dbReference>
<dbReference type="SUPFAM" id="SSF51206">
    <property type="entry name" value="cAMP-binding domain-like"/>
    <property type="match status" value="2"/>
</dbReference>
<dbReference type="Gene3D" id="2.60.120.10">
    <property type="entry name" value="Jelly Rolls"/>
    <property type="match status" value="2"/>
</dbReference>
<dbReference type="SMART" id="SM00100">
    <property type="entry name" value="cNMP"/>
    <property type="match status" value="1"/>
</dbReference>
<dbReference type="InterPro" id="IPR014710">
    <property type="entry name" value="RmlC-like_jellyroll"/>
</dbReference>